<feature type="region of interest" description="Disordered" evidence="1">
    <location>
        <begin position="142"/>
        <end position="165"/>
    </location>
</feature>
<protein>
    <submittedName>
        <fullName evidence="2">Uncharacterized protein</fullName>
    </submittedName>
</protein>
<accession>A0A8J5V8K2</accession>
<dbReference type="EMBL" id="JAAALK010000289">
    <property type="protein sequence ID" value="KAG8050911.1"/>
    <property type="molecule type" value="Genomic_DNA"/>
</dbReference>
<proteinExistence type="predicted"/>
<sequence>MSLPATTTINISGGQDDISVCPPLLIHLYKSFAPASKTLSPNLLLPVTTAPSARAAEARRRHLGAVGVPGPLTATSEPSLPSPSSTHAAIPVPEPAPPPSEPVAVVAPNSAGAHVAVARPRAAVPVPGEYFPGIPASVYPDPSSLPSPSSTHTAIPVPEPAPPPSEPVAVVTLNSAGAHVAVPRLRAAVPVPERTPPSPFRLLKTSPFPIFSADCYMFSEGFCPC</sequence>
<reference evidence="2" key="2">
    <citation type="submission" date="2021-02" db="EMBL/GenBank/DDBJ databases">
        <authorList>
            <person name="Kimball J.A."/>
            <person name="Haas M.W."/>
            <person name="Macchietto M."/>
            <person name="Kono T."/>
            <person name="Duquette J."/>
            <person name="Shao M."/>
        </authorList>
    </citation>
    <scope>NUCLEOTIDE SEQUENCE</scope>
    <source>
        <tissue evidence="2">Fresh leaf tissue</tissue>
    </source>
</reference>
<evidence type="ECO:0000313" key="2">
    <source>
        <dbReference type="EMBL" id="KAG8050911.1"/>
    </source>
</evidence>
<reference evidence="2" key="1">
    <citation type="journal article" date="2021" name="bioRxiv">
        <title>Whole Genome Assembly and Annotation of Northern Wild Rice, Zizania palustris L., Supports a Whole Genome Duplication in the Zizania Genus.</title>
        <authorList>
            <person name="Haas M."/>
            <person name="Kono T."/>
            <person name="Macchietto M."/>
            <person name="Millas R."/>
            <person name="McGilp L."/>
            <person name="Shao M."/>
            <person name="Duquette J."/>
            <person name="Hirsch C.N."/>
            <person name="Kimball J."/>
        </authorList>
    </citation>
    <scope>NUCLEOTIDE SEQUENCE</scope>
    <source>
        <tissue evidence="2">Fresh leaf tissue</tissue>
    </source>
</reference>
<evidence type="ECO:0000256" key="1">
    <source>
        <dbReference type="SAM" id="MobiDB-lite"/>
    </source>
</evidence>
<feature type="compositionally biased region" description="Low complexity" evidence="1">
    <location>
        <begin position="71"/>
        <end position="91"/>
    </location>
</feature>
<evidence type="ECO:0000313" key="3">
    <source>
        <dbReference type="Proteomes" id="UP000729402"/>
    </source>
</evidence>
<organism evidence="2 3">
    <name type="scientific">Zizania palustris</name>
    <name type="common">Northern wild rice</name>
    <dbReference type="NCBI Taxonomy" id="103762"/>
    <lineage>
        <taxon>Eukaryota</taxon>
        <taxon>Viridiplantae</taxon>
        <taxon>Streptophyta</taxon>
        <taxon>Embryophyta</taxon>
        <taxon>Tracheophyta</taxon>
        <taxon>Spermatophyta</taxon>
        <taxon>Magnoliopsida</taxon>
        <taxon>Liliopsida</taxon>
        <taxon>Poales</taxon>
        <taxon>Poaceae</taxon>
        <taxon>BOP clade</taxon>
        <taxon>Oryzoideae</taxon>
        <taxon>Oryzeae</taxon>
        <taxon>Zizaniinae</taxon>
        <taxon>Zizania</taxon>
    </lineage>
</organism>
<dbReference type="AlphaFoldDB" id="A0A8J5V8K2"/>
<keyword evidence="3" id="KW-1185">Reference proteome</keyword>
<feature type="region of interest" description="Disordered" evidence="1">
    <location>
        <begin position="67"/>
        <end position="100"/>
    </location>
</feature>
<comment type="caution">
    <text evidence="2">The sequence shown here is derived from an EMBL/GenBank/DDBJ whole genome shotgun (WGS) entry which is preliminary data.</text>
</comment>
<dbReference type="Proteomes" id="UP000729402">
    <property type="component" value="Unassembled WGS sequence"/>
</dbReference>
<gene>
    <name evidence="2" type="ORF">GUJ93_ZPchr0009g1362</name>
</gene>
<name>A0A8J5V8K2_ZIZPA</name>